<proteinExistence type="inferred from homology"/>
<dbReference type="InterPro" id="IPR023367">
    <property type="entry name" value="Peptidase_M42_dom2"/>
</dbReference>
<keyword evidence="3" id="KW-0645">Protease</keyword>
<dbReference type="InterPro" id="IPR051464">
    <property type="entry name" value="Peptidase_M42_aminopept"/>
</dbReference>
<dbReference type="Proteomes" id="UP001461341">
    <property type="component" value="Chromosome"/>
</dbReference>
<dbReference type="InterPro" id="IPR008007">
    <property type="entry name" value="Peptidase_M42"/>
</dbReference>
<dbReference type="Pfam" id="PF05343">
    <property type="entry name" value="Peptidase_M42"/>
    <property type="match status" value="1"/>
</dbReference>
<evidence type="ECO:0000256" key="5">
    <source>
        <dbReference type="ARBA" id="ARBA00022801"/>
    </source>
</evidence>
<keyword evidence="5" id="KW-0378">Hydrolase</keyword>
<keyword evidence="4" id="KW-0479">Metal-binding</keyword>
<dbReference type="SUPFAM" id="SSF53187">
    <property type="entry name" value="Zn-dependent exopeptidases"/>
    <property type="match status" value="1"/>
</dbReference>
<evidence type="ECO:0000256" key="2">
    <source>
        <dbReference type="ARBA" id="ARBA00022438"/>
    </source>
</evidence>
<evidence type="ECO:0000256" key="6">
    <source>
        <dbReference type="PIRNR" id="PIRNR001123"/>
    </source>
</evidence>
<evidence type="ECO:0000313" key="7">
    <source>
        <dbReference type="EMBL" id="WZL76892.1"/>
    </source>
</evidence>
<accession>A0ABZ2YE76</accession>
<keyword evidence="8" id="KW-1185">Reference proteome</keyword>
<keyword evidence="2" id="KW-0031">Aminopeptidase</keyword>
<name>A0ABZ2YE76_9BACT</name>
<dbReference type="Gene3D" id="3.40.630.10">
    <property type="entry name" value="Zn peptidases"/>
    <property type="match status" value="1"/>
</dbReference>
<comment type="similarity">
    <text evidence="1 6">Belongs to the peptidase M42 family.</text>
</comment>
<dbReference type="PANTHER" id="PTHR32481:SF20">
    <property type="entry name" value="AMINOPEPTIDASE YSDC"/>
    <property type="match status" value="1"/>
</dbReference>
<evidence type="ECO:0000256" key="1">
    <source>
        <dbReference type="ARBA" id="ARBA00006272"/>
    </source>
</evidence>
<dbReference type="EMBL" id="CP121689">
    <property type="protein sequence ID" value="WZL76892.1"/>
    <property type="molecule type" value="Genomic_DNA"/>
</dbReference>
<dbReference type="RefSeq" id="WP_369019056.1">
    <property type="nucleotide sequence ID" value="NZ_CP121689.1"/>
</dbReference>
<dbReference type="CDD" id="cd05656">
    <property type="entry name" value="M42_Frv"/>
    <property type="match status" value="1"/>
</dbReference>
<gene>
    <name evidence="7" type="ORF">QBE54_03960</name>
</gene>
<reference evidence="7 8" key="1">
    <citation type="submission" date="2023-03" db="EMBL/GenBank/DDBJ databases">
        <title>Novel Species.</title>
        <authorList>
            <person name="Ma S."/>
        </authorList>
    </citation>
    <scope>NUCLEOTIDE SEQUENCE [LARGE SCALE GENOMIC DNA]</scope>
    <source>
        <strain evidence="7 8">B11</strain>
    </source>
</reference>
<evidence type="ECO:0000256" key="3">
    <source>
        <dbReference type="ARBA" id="ARBA00022670"/>
    </source>
</evidence>
<protein>
    <submittedName>
        <fullName evidence="7">M42 family metallopeptidase</fullName>
    </submittedName>
</protein>
<evidence type="ECO:0000256" key="4">
    <source>
        <dbReference type="ARBA" id="ARBA00022723"/>
    </source>
</evidence>
<organism evidence="7 8">
    <name type="scientific">Thermatribacter velox</name>
    <dbReference type="NCBI Taxonomy" id="3039681"/>
    <lineage>
        <taxon>Bacteria</taxon>
        <taxon>Pseudomonadati</taxon>
        <taxon>Atribacterota</taxon>
        <taxon>Atribacteria</taxon>
        <taxon>Atribacterales</taxon>
        <taxon>Thermatribacteraceae</taxon>
        <taxon>Thermatribacter</taxon>
    </lineage>
</organism>
<dbReference type="SUPFAM" id="SSF101821">
    <property type="entry name" value="Aminopeptidase/glucanase lid domain"/>
    <property type="match status" value="1"/>
</dbReference>
<evidence type="ECO:0000313" key="8">
    <source>
        <dbReference type="Proteomes" id="UP001461341"/>
    </source>
</evidence>
<dbReference type="Gene3D" id="2.40.30.40">
    <property type="entry name" value="Peptidase M42, domain 2"/>
    <property type="match status" value="1"/>
</dbReference>
<dbReference type="PANTHER" id="PTHR32481">
    <property type="entry name" value="AMINOPEPTIDASE"/>
    <property type="match status" value="1"/>
</dbReference>
<sequence>MEEERIRFFRMLIDTPSPSGFEEQVQQLFLERVKDAVDLTYKDVHGNAFGVINPDCEHKLMLAGHCDEVGLMVSYIDKEGYVYFSTVGGIDPQITQGMPVVIHTAKGPVSGVIGKKPIHLLEEKERQKVARIEEQWIDIGAKDGEEARSMVQIGDPITFDIASRCLAGERITGKGIDDKVGVFVVCEVLRELGREKQSLAFGVYGVSTVQEELGLRGAKTSAFGINPKIGIAIDVTFASDCPNIDKKKVGDISLGKGPVLARGPNINSKLWMRMKNVAEENNIPYQVQAEARATGTDANVIQTTRSGVVTALLSIPNRYMHTPSEIVDMQDVENAIRLLVLFIKSLKAEEDWIP</sequence>
<dbReference type="PIRSF" id="PIRSF001123">
    <property type="entry name" value="PepA_GA"/>
    <property type="match status" value="1"/>
</dbReference>